<dbReference type="Proteomes" id="UP000887579">
    <property type="component" value="Unplaced"/>
</dbReference>
<organism evidence="1 2">
    <name type="scientific">Panagrolaimus sp. ES5</name>
    <dbReference type="NCBI Taxonomy" id="591445"/>
    <lineage>
        <taxon>Eukaryota</taxon>
        <taxon>Metazoa</taxon>
        <taxon>Ecdysozoa</taxon>
        <taxon>Nematoda</taxon>
        <taxon>Chromadorea</taxon>
        <taxon>Rhabditida</taxon>
        <taxon>Tylenchina</taxon>
        <taxon>Panagrolaimomorpha</taxon>
        <taxon>Panagrolaimoidea</taxon>
        <taxon>Panagrolaimidae</taxon>
        <taxon>Panagrolaimus</taxon>
    </lineage>
</organism>
<accession>A0AC34GVD3</accession>
<dbReference type="WBParaSite" id="ES5_v2.g8771.t1">
    <property type="protein sequence ID" value="ES5_v2.g8771.t1"/>
    <property type="gene ID" value="ES5_v2.g8771"/>
</dbReference>
<protein>
    <submittedName>
        <fullName evidence="2">Uncharacterized protein</fullName>
    </submittedName>
</protein>
<evidence type="ECO:0000313" key="1">
    <source>
        <dbReference type="Proteomes" id="UP000887579"/>
    </source>
</evidence>
<name>A0AC34GVD3_9BILA</name>
<sequence length="732" mass="84178">MATDVEMPLVAPTPPPPSVPRQEGRTPFGFRVPGPEKKPLIPLEEVSLKPIALQFLKLRKNVHNLLQTCSEDSVNGEMVETIKELKTTLRGFKSEFKKLPKINDIREEQQHRIAELLKQIQMKDEFLAKLIGPPLIKSEVEDASIHIEEKPQISDEKMQDGEKKKKEKKLKAKAKDKSASKSQSKDKDGKGKEKTTEKSSATSKSHKSQKDSKEMQPKKFKSKIAENILPSKPKKKPIEKRLVDPAKIRKLKEKIADDKRKRAEVRNAIAKINPENLPIQKLIGPLPKPSGTSNLDAKEKQKVFTQQDSPTKTISLQPELPHSSLFPQKDKPILTQSETTTKDNTQKEDETKNGNEVQPAEEMETQNPPDPPSPPIVKIMPLPGKKLRKPEPPMKSVVTFGRQKFLTKKDPPKNPEDPLKSVLKKPEGVEEEPKLQLEENKNGENQEKIEKVETVKDDKASTWKDLRQMFKKEGNAAKDDKQDQVKNKENTSKNSNVKLSKQYKLRKALKRLAKIQAQQEKRKAEERKKAEEKKKNDPTERMNIFKYFEDEKAKKKALKMTSINASKKSRIVKKIVRKPISRNEQILRKIRRNAINNAQRDGYYTSPLLTIKYISELQNMIENAEKNSIALSSADFRRLRFKYFSCKDSELYEEKLPNDNKRPISKHDIEQLRKINFVQEKNGGNQKNLNITTYQKTIPRTVTDLTMRLPRKEFEENELDQSLYAELTKMGF</sequence>
<reference evidence="2" key="1">
    <citation type="submission" date="2022-11" db="UniProtKB">
        <authorList>
            <consortium name="WormBaseParasite"/>
        </authorList>
    </citation>
    <scope>IDENTIFICATION</scope>
</reference>
<evidence type="ECO:0000313" key="2">
    <source>
        <dbReference type="WBParaSite" id="ES5_v2.g8771.t1"/>
    </source>
</evidence>
<proteinExistence type="predicted"/>